<keyword evidence="1" id="KW-0732">Signal</keyword>
<accession>A0A919EKB1</accession>
<reference evidence="2" key="1">
    <citation type="journal article" date="2014" name="Int. J. Syst. Evol. Microbiol.">
        <title>Complete genome sequence of Corynebacterium casei LMG S-19264T (=DSM 44701T), isolated from a smear-ripened cheese.</title>
        <authorList>
            <consortium name="US DOE Joint Genome Institute (JGI-PGF)"/>
            <person name="Walter F."/>
            <person name="Albersmeier A."/>
            <person name="Kalinowski J."/>
            <person name="Ruckert C."/>
        </authorList>
    </citation>
    <scope>NUCLEOTIDE SEQUENCE</scope>
    <source>
        <strain evidence="2">JCM 4122</strain>
    </source>
</reference>
<reference evidence="2" key="2">
    <citation type="submission" date="2020-09" db="EMBL/GenBank/DDBJ databases">
        <authorList>
            <person name="Sun Q."/>
            <person name="Ohkuma M."/>
        </authorList>
    </citation>
    <scope>NUCLEOTIDE SEQUENCE</scope>
    <source>
        <strain evidence="2">JCM 4122</strain>
    </source>
</reference>
<evidence type="ECO:0000313" key="2">
    <source>
        <dbReference type="EMBL" id="GHF93989.1"/>
    </source>
</evidence>
<dbReference type="AlphaFoldDB" id="A0A919EKB1"/>
<name>A0A919EKB1_STRFL</name>
<protein>
    <recommendedName>
        <fullName evidence="4">Spore-associated protein A</fullName>
    </recommendedName>
</protein>
<keyword evidence="3" id="KW-1185">Reference proteome</keyword>
<proteinExistence type="predicted"/>
<evidence type="ECO:0000256" key="1">
    <source>
        <dbReference type="SAM" id="SignalP"/>
    </source>
</evidence>
<evidence type="ECO:0000313" key="3">
    <source>
        <dbReference type="Proteomes" id="UP000632849"/>
    </source>
</evidence>
<dbReference type="EMBL" id="BNBE01000001">
    <property type="protein sequence ID" value="GHF93989.1"/>
    <property type="molecule type" value="Genomic_DNA"/>
</dbReference>
<gene>
    <name evidence="2" type="ORF">GCM10017667_25090</name>
</gene>
<feature type="signal peptide" evidence="1">
    <location>
        <begin position="1"/>
        <end position="31"/>
    </location>
</feature>
<evidence type="ECO:0008006" key="4">
    <source>
        <dbReference type="Google" id="ProtNLM"/>
    </source>
</evidence>
<feature type="chain" id="PRO_5037203301" description="Spore-associated protein A" evidence="1">
    <location>
        <begin position="32"/>
        <end position="157"/>
    </location>
</feature>
<dbReference type="Proteomes" id="UP000632849">
    <property type="component" value="Unassembled WGS sequence"/>
</dbReference>
<sequence>MPSTKNRIMATIAALASILGFALISAPAASAGGYGCSGGLIATYPVKTSSGTIFGNIHVYYDSSTGRNCAVTVKTTAGGYGTSSFVSVTLAVCKTSTPGAFCDSAGQPTAYEGDHFNYYAGPVSVYAAGRCIHLYGQVSSVAPIATGQSGSGGVHCG</sequence>
<organism evidence="2 3">
    <name type="scientific">Streptomyces filamentosus</name>
    <name type="common">Streptomyces roseosporus</name>
    <dbReference type="NCBI Taxonomy" id="67294"/>
    <lineage>
        <taxon>Bacteria</taxon>
        <taxon>Bacillati</taxon>
        <taxon>Actinomycetota</taxon>
        <taxon>Actinomycetes</taxon>
        <taxon>Kitasatosporales</taxon>
        <taxon>Streptomycetaceae</taxon>
        <taxon>Streptomyces</taxon>
    </lineage>
</organism>
<comment type="caution">
    <text evidence="2">The sequence shown here is derived from an EMBL/GenBank/DDBJ whole genome shotgun (WGS) entry which is preliminary data.</text>
</comment>